<sequence>MKLILSDWNTRGRNLNKLLTSLSALLFFSCASAPQTGEAPLPEDLSSSGDVLSETQAKVVEGSYWALGKSQLKVRDKVFNLDCSGTVMAVYYYAGIDLSRDFGKYTGGGTERIFKYLEESDLLYDTEMPVPGDIIFWDNTYDKNGDGVRNDELTHMGIVVKIDEDGTVTYLHEHYKKGIILEKMNLKFPDDMEKNSAMRMKGTGMNGGWLSSHLYRILAMGYELDE</sequence>
<dbReference type="Proteomes" id="UP000587760">
    <property type="component" value="Unassembled WGS sequence"/>
</dbReference>
<evidence type="ECO:0000313" key="7">
    <source>
        <dbReference type="EMBL" id="MBB6482088.1"/>
    </source>
</evidence>
<evidence type="ECO:0000313" key="8">
    <source>
        <dbReference type="Proteomes" id="UP000587760"/>
    </source>
</evidence>
<dbReference type="SUPFAM" id="SSF54001">
    <property type="entry name" value="Cysteine proteinases"/>
    <property type="match status" value="1"/>
</dbReference>
<evidence type="ECO:0000256" key="2">
    <source>
        <dbReference type="ARBA" id="ARBA00022670"/>
    </source>
</evidence>
<evidence type="ECO:0000256" key="5">
    <source>
        <dbReference type="SAM" id="SignalP"/>
    </source>
</evidence>
<keyword evidence="4" id="KW-0788">Thiol protease</keyword>
<feature type="domain" description="NlpC/P60" evidence="6">
    <location>
        <begin position="80"/>
        <end position="187"/>
    </location>
</feature>
<dbReference type="EMBL" id="JACHGJ010000009">
    <property type="protein sequence ID" value="MBB6482088.1"/>
    <property type="molecule type" value="Genomic_DNA"/>
</dbReference>
<dbReference type="GO" id="GO:0006508">
    <property type="term" value="P:proteolysis"/>
    <property type="evidence" value="ECO:0007669"/>
    <property type="project" value="UniProtKB-KW"/>
</dbReference>
<evidence type="ECO:0000256" key="4">
    <source>
        <dbReference type="ARBA" id="ARBA00022807"/>
    </source>
</evidence>
<dbReference type="Pfam" id="PF00877">
    <property type="entry name" value="NLPC_P60"/>
    <property type="match status" value="1"/>
</dbReference>
<comment type="similarity">
    <text evidence="1">Belongs to the peptidase C40 family.</text>
</comment>
<dbReference type="InterPro" id="IPR000064">
    <property type="entry name" value="NLP_P60_dom"/>
</dbReference>
<feature type="signal peptide" evidence="5">
    <location>
        <begin position="1"/>
        <end position="33"/>
    </location>
</feature>
<keyword evidence="3" id="KW-0378">Hydrolase</keyword>
<name>A0A841RHS5_9SPIO</name>
<proteinExistence type="inferred from homology"/>
<comment type="caution">
    <text evidence="7">The sequence shown here is derived from an EMBL/GenBank/DDBJ whole genome shotgun (WGS) entry which is preliminary data.</text>
</comment>
<reference evidence="7 8" key="1">
    <citation type="submission" date="2020-08" db="EMBL/GenBank/DDBJ databases">
        <title>Genomic Encyclopedia of Type Strains, Phase IV (KMG-IV): sequencing the most valuable type-strain genomes for metagenomic binning, comparative biology and taxonomic classification.</title>
        <authorList>
            <person name="Goeker M."/>
        </authorList>
    </citation>
    <scope>NUCLEOTIDE SEQUENCE [LARGE SCALE GENOMIC DNA]</scope>
    <source>
        <strain evidence="7 8">DSM 2461</strain>
    </source>
</reference>
<evidence type="ECO:0000256" key="1">
    <source>
        <dbReference type="ARBA" id="ARBA00007074"/>
    </source>
</evidence>
<feature type="chain" id="PRO_5032428101" description="NlpC/P60 domain-containing protein" evidence="5">
    <location>
        <begin position="34"/>
        <end position="226"/>
    </location>
</feature>
<keyword evidence="5" id="KW-0732">Signal</keyword>
<dbReference type="Gene3D" id="3.90.1720.10">
    <property type="entry name" value="endopeptidase domain like (from Nostoc punctiforme)"/>
    <property type="match status" value="1"/>
</dbReference>
<protein>
    <recommendedName>
        <fullName evidence="6">NlpC/P60 domain-containing protein</fullName>
    </recommendedName>
</protein>
<keyword evidence="8" id="KW-1185">Reference proteome</keyword>
<gene>
    <name evidence="7" type="ORF">HNR50_003776</name>
</gene>
<dbReference type="RefSeq" id="WP_184748322.1">
    <property type="nucleotide sequence ID" value="NZ_JACHGJ010000009.1"/>
</dbReference>
<evidence type="ECO:0000256" key="3">
    <source>
        <dbReference type="ARBA" id="ARBA00022801"/>
    </source>
</evidence>
<keyword evidence="2" id="KW-0645">Protease</keyword>
<dbReference type="AlphaFoldDB" id="A0A841RHS5"/>
<dbReference type="InterPro" id="IPR038765">
    <property type="entry name" value="Papain-like_cys_pep_sf"/>
</dbReference>
<accession>A0A841RHS5</accession>
<evidence type="ECO:0000259" key="6">
    <source>
        <dbReference type="Pfam" id="PF00877"/>
    </source>
</evidence>
<dbReference type="PROSITE" id="PS51257">
    <property type="entry name" value="PROKAR_LIPOPROTEIN"/>
    <property type="match status" value="1"/>
</dbReference>
<organism evidence="7 8">
    <name type="scientific">Spirochaeta isovalerica</name>
    <dbReference type="NCBI Taxonomy" id="150"/>
    <lineage>
        <taxon>Bacteria</taxon>
        <taxon>Pseudomonadati</taxon>
        <taxon>Spirochaetota</taxon>
        <taxon>Spirochaetia</taxon>
        <taxon>Spirochaetales</taxon>
        <taxon>Spirochaetaceae</taxon>
        <taxon>Spirochaeta</taxon>
    </lineage>
</organism>
<dbReference type="GO" id="GO:0008234">
    <property type="term" value="F:cysteine-type peptidase activity"/>
    <property type="evidence" value="ECO:0007669"/>
    <property type="project" value="UniProtKB-KW"/>
</dbReference>